<feature type="region of interest" description="Disordered" evidence="2">
    <location>
        <begin position="319"/>
        <end position="353"/>
    </location>
</feature>
<feature type="region of interest" description="Disordered" evidence="2">
    <location>
        <begin position="368"/>
        <end position="399"/>
    </location>
</feature>
<organism evidence="3">
    <name type="scientific">Mimivirus LCMiAC02</name>
    <dbReference type="NCBI Taxonomy" id="2506609"/>
    <lineage>
        <taxon>Viruses</taxon>
        <taxon>Varidnaviria</taxon>
        <taxon>Bamfordvirae</taxon>
        <taxon>Nucleocytoviricota</taxon>
        <taxon>Megaviricetes</taxon>
        <taxon>Imitervirales</taxon>
        <taxon>Mimiviridae</taxon>
        <taxon>Klosneuvirinae</taxon>
    </lineage>
</organism>
<reference evidence="3" key="1">
    <citation type="journal article" date="2019" name="MBio">
        <title>Virus Genomes from Deep Sea Sediments Expand the Ocean Megavirome and Support Independent Origins of Viral Gigantism.</title>
        <authorList>
            <person name="Backstrom D."/>
            <person name="Yutin N."/>
            <person name="Jorgensen S.L."/>
            <person name="Dharamshi J."/>
            <person name="Homa F."/>
            <person name="Zaremba-Niedwiedzka K."/>
            <person name="Spang A."/>
            <person name="Wolf Y.I."/>
            <person name="Koonin E.V."/>
            <person name="Ettema T.J."/>
        </authorList>
    </citation>
    <scope>NUCLEOTIDE SEQUENCE</scope>
</reference>
<feature type="compositionally biased region" description="Low complexity" evidence="2">
    <location>
        <begin position="383"/>
        <end position="399"/>
    </location>
</feature>
<feature type="compositionally biased region" description="Polar residues" evidence="2">
    <location>
        <begin position="340"/>
        <end position="350"/>
    </location>
</feature>
<gene>
    <name evidence="3" type="ORF">LCMiAC02_02630</name>
</gene>
<feature type="compositionally biased region" description="Basic residues" evidence="2">
    <location>
        <begin position="321"/>
        <end position="331"/>
    </location>
</feature>
<feature type="coiled-coil region" evidence="1">
    <location>
        <begin position="190"/>
        <end position="217"/>
    </location>
</feature>
<proteinExistence type="predicted"/>
<evidence type="ECO:0000256" key="2">
    <source>
        <dbReference type="SAM" id="MobiDB-lite"/>
    </source>
</evidence>
<keyword evidence="1" id="KW-0175">Coiled coil</keyword>
<evidence type="ECO:0000313" key="3">
    <source>
        <dbReference type="EMBL" id="QBK89169.1"/>
    </source>
</evidence>
<dbReference type="EMBL" id="MK500408">
    <property type="protein sequence ID" value="QBK89169.1"/>
    <property type="molecule type" value="Genomic_DNA"/>
</dbReference>
<accession>A0A481Z168</accession>
<sequence>MNNTYTIIDRTKENTAIYISSYRYLAIHEYLSIILNELNILKKYKLHNIKDLKSKFNNLYIVQEDKSTFDLNKKYPIILARIYLNMNSWKLYYKWKNEEDKGEELDNSNTIDVIELVNQIKKNVIILVGGTGTIKSKSRSRPRHRLKSNLNDTPLIFEQNSYIKSENTDKKLVKIIEDVNDDPAKENSVNTSLADEIAELKEKRKILEDNISNYEATHKKDMDKCSDVYNNLNDKKNLLFKKKEKEKEMARVFESDKVTYIKIKNDFEEGRLKEIPSLFADKYPVFEQMNSENRMYDDDSYEYYKKLYKSINASMSTNISKPKRPNWRRGGRGCQGRNRTITNNKLFDSPSHSDLKNKYNIMNDENIPQKISDDLPDDDFNILDDNVTDNTNNDNSRDK</sequence>
<protein>
    <submittedName>
        <fullName evidence="3">Uncharacterized protein</fullName>
    </submittedName>
</protein>
<name>A0A481Z168_9VIRU</name>
<evidence type="ECO:0000256" key="1">
    <source>
        <dbReference type="SAM" id="Coils"/>
    </source>
</evidence>